<dbReference type="RefSeq" id="XP_049182083.1">
    <property type="nucleotide sequence ID" value="XM_049326767.1"/>
</dbReference>
<dbReference type="SUPFAM" id="SSF46458">
    <property type="entry name" value="Globin-like"/>
    <property type="match status" value="1"/>
</dbReference>
<dbReference type="InterPro" id="IPR044399">
    <property type="entry name" value="Mb-like_M"/>
</dbReference>
<dbReference type="PANTHER" id="PTHR43396">
    <property type="entry name" value="FLAVOHEMOPROTEIN"/>
    <property type="match status" value="1"/>
</dbReference>
<protein>
    <recommendedName>
        <fullName evidence="2">Globin domain-containing protein</fullName>
    </recommendedName>
</protein>
<organism evidence="3 4">
    <name type="scientific">Candida oxycetoniae</name>
    <dbReference type="NCBI Taxonomy" id="497107"/>
    <lineage>
        <taxon>Eukaryota</taxon>
        <taxon>Fungi</taxon>
        <taxon>Dikarya</taxon>
        <taxon>Ascomycota</taxon>
        <taxon>Saccharomycotina</taxon>
        <taxon>Pichiomycetes</taxon>
        <taxon>Debaryomycetaceae</taxon>
        <taxon>Candida/Lodderomyces clade</taxon>
        <taxon>Candida</taxon>
    </lineage>
</organism>
<dbReference type="AlphaFoldDB" id="A0AAI9WZM1"/>
<dbReference type="PANTHER" id="PTHR43396:SF6">
    <property type="entry name" value="ABL201WP"/>
    <property type="match status" value="1"/>
</dbReference>
<proteinExistence type="predicted"/>
<dbReference type="InterPro" id="IPR000971">
    <property type="entry name" value="Globin"/>
</dbReference>
<dbReference type="GO" id="GO:0020037">
    <property type="term" value="F:heme binding"/>
    <property type="evidence" value="ECO:0007669"/>
    <property type="project" value="InterPro"/>
</dbReference>
<dbReference type="GO" id="GO:0019825">
    <property type="term" value="F:oxygen binding"/>
    <property type="evidence" value="ECO:0007669"/>
    <property type="project" value="InterPro"/>
</dbReference>
<dbReference type="PROSITE" id="PS01033">
    <property type="entry name" value="GLOBIN"/>
    <property type="match status" value="1"/>
</dbReference>
<evidence type="ECO:0000259" key="2">
    <source>
        <dbReference type="PROSITE" id="PS01033"/>
    </source>
</evidence>
<feature type="domain" description="Globin" evidence="2">
    <location>
        <begin position="175"/>
        <end position="323"/>
    </location>
</feature>
<dbReference type="Gene3D" id="1.10.490.10">
    <property type="entry name" value="Globins"/>
    <property type="match status" value="1"/>
</dbReference>
<dbReference type="GeneID" id="73378436"/>
<name>A0AAI9WZM1_9ASCO</name>
<keyword evidence="4" id="KW-1185">Reference proteome</keyword>
<dbReference type="GO" id="GO:0046210">
    <property type="term" value="P:nitric oxide catabolic process"/>
    <property type="evidence" value="ECO:0007669"/>
    <property type="project" value="TreeGrafter"/>
</dbReference>
<feature type="region of interest" description="Disordered" evidence="1">
    <location>
        <begin position="31"/>
        <end position="118"/>
    </location>
</feature>
<dbReference type="EMBL" id="JAHUZD010000024">
    <property type="protein sequence ID" value="KAI3406338.2"/>
    <property type="molecule type" value="Genomic_DNA"/>
</dbReference>
<gene>
    <name evidence="3" type="ORF">KGF56_000819</name>
</gene>
<dbReference type="CDD" id="cd01040">
    <property type="entry name" value="Mb-like"/>
    <property type="match status" value="1"/>
</dbReference>
<accession>A0AAI9WZM1</accession>
<sequence length="430" mass="47612">MSSLASPKYYSSLQPNNKSGLLEASALSISSYPPSSFSTNTGTSTTTTTIPASSNGKGKRNLRYKFEQPHSINSEQKTTSCAPQNSSNFSDNHSLASTSSKHSKNSAAATKPIEAESGIKNHDLSSDIKELSYHLVKVDTRMSMDQRYLESPLQYAAKLNLTQNEIDMVRYTWNQMLMEDKSNKIKQIPGEFSTSATIGETPNCSSISLGLFCRQFYANILIRAPDLEKMFPSIKHQAISFAEVMTLIISQLEDLSVLNTYFVKLAKKHSRVLGIGAVHFEVMGEALMQTFRERFGPQFTLELEILWIKVYLFLANTLMQMGLDPRLRPELIESKSSYNGSSSLSESSDANSLMTSDAEVGSILTNTTTKSPCKSHTSFAANKRLLMSTPAPLPNEANHPQPIPQIVEEKKTKSNRFARIKRKGGDCVVM</sequence>
<evidence type="ECO:0000313" key="3">
    <source>
        <dbReference type="EMBL" id="KAI3406338.2"/>
    </source>
</evidence>
<reference evidence="3" key="1">
    <citation type="journal article" date="2022" name="DNA Res.">
        <title>Genome analysis of five recently described species of the CUG-Ser clade uncovers Candida theae as a new hybrid lineage with pathogenic potential in the Candida parapsilosis species complex.</title>
        <authorList>
            <person name="Mixao V."/>
            <person name="Del Olmo V."/>
            <person name="Hegedusova E."/>
            <person name="Saus E."/>
            <person name="Pryszcz L."/>
            <person name="Cillingova A."/>
            <person name="Nosek J."/>
            <person name="Gabaldon T."/>
        </authorList>
    </citation>
    <scope>NUCLEOTIDE SEQUENCE</scope>
    <source>
        <strain evidence="3">CBS 10844</strain>
    </source>
</reference>
<evidence type="ECO:0000256" key="1">
    <source>
        <dbReference type="SAM" id="MobiDB-lite"/>
    </source>
</evidence>
<dbReference type="GO" id="GO:0071949">
    <property type="term" value="F:FAD binding"/>
    <property type="evidence" value="ECO:0007669"/>
    <property type="project" value="TreeGrafter"/>
</dbReference>
<dbReference type="InterPro" id="IPR012292">
    <property type="entry name" value="Globin/Proto"/>
</dbReference>
<dbReference type="GO" id="GO:0071500">
    <property type="term" value="P:cellular response to nitrosative stress"/>
    <property type="evidence" value="ECO:0007669"/>
    <property type="project" value="TreeGrafter"/>
</dbReference>
<dbReference type="InterPro" id="IPR009050">
    <property type="entry name" value="Globin-like_sf"/>
</dbReference>
<feature type="compositionally biased region" description="Low complexity" evidence="1">
    <location>
        <begin position="31"/>
        <end position="54"/>
    </location>
</feature>
<evidence type="ECO:0000313" key="4">
    <source>
        <dbReference type="Proteomes" id="UP001202479"/>
    </source>
</evidence>
<dbReference type="Proteomes" id="UP001202479">
    <property type="component" value="Unassembled WGS sequence"/>
</dbReference>
<feature type="compositionally biased region" description="Polar residues" evidence="1">
    <location>
        <begin position="70"/>
        <end position="108"/>
    </location>
</feature>
<dbReference type="Pfam" id="PF00042">
    <property type="entry name" value="Globin"/>
    <property type="match status" value="1"/>
</dbReference>
<dbReference type="GO" id="GO:0008941">
    <property type="term" value="F:nitric oxide dioxygenase NAD(P)H activity"/>
    <property type="evidence" value="ECO:0007669"/>
    <property type="project" value="TreeGrafter"/>
</dbReference>
<comment type="caution">
    <text evidence="3">The sequence shown here is derived from an EMBL/GenBank/DDBJ whole genome shotgun (WGS) entry which is preliminary data.</text>
</comment>